<dbReference type="SUPFAM" id="SSF52518">
    <property type="entry name" value="Thiamin diphosphate-binding fold (THDP-binding)"/>
    <property type="match status" value="2"/>
</dbReference>
<comment type="pathway">
    <text evidence="1">Amino-acid biosynthesis; L-isoleucine biosynthesis; L-isoleucine from 2-oxobutanoate: step 1/4.</text>
</comment>
<dbReference type="GO" id="GO:0005948">
    <property type="term" value="C:acetolactate synthase complex"/>
    <property type="evidence" value="ECO:0007669"/>
    <property type="project" value="TreeGrafter"/>
</dbReference>
<dbReference type="GO" id="GO:0000287">
    <property type="term" value="F:magnesium ion binding"/>
    <property type="evidence" value="ECO:0007669"/>
    <property type="project" value="InterPro"/>
</dbReference>
<dbReference type="FunFam" id="3.40.50.970:FF:000007">
    <property type="entry name" value="Acetolactate synthase"/>
    <property type="match status" value="1"/>
</dbReference>
<evidence type="ECO:0000256" key="2">
    <source>
        <dbReference type="ARBA" id="ARBA00005025"/>
    </source>
</evidence>
<dbReference type="NCBIfam" id="NF008431">
    <property type="entry name" value="PRK11269.1"/>
    <property type="match status" value="1"/>
</dbReference>
<evidence type="ECO:0000256" key="7">
    <source>
        <dbReference type="ARBA" id="ARBA00022827"/>
    </source>
</evidence>
<dbReference type="GO" id="GO:0016874">
    <property type="term" value="F:ligase activity"/>
    <property type="evidence" value="ECO:0007669"/>
    <property type="project" value="UniProtKB-KW"/>
</dbReference>
<dbReference type="PANTHER" id="PTHR18968">
    <property type="entry name" value="THIAMINE PYROPHOSPHATE ENZYMES"/>
    <property type="match status" value="1"/>
</dbReference>
<dbReference type="UniPathway" id="UPA00047">
    <property type="reaction ID" value="UER00055"/>
</dbReference>
<keyword evidence="9" id="KW-0100">Branched-chain amino acid biosynthesis</keyword>
<dbReference type="GO" id="GO:0009097">
    <property type="term" value="P:isoleucine biosynthetic process"/>
    <property type="evidence" value="ECO:0007669"/>
    <property type="project" value="UniProtKB-UniPathway"/>
</dbReference>
<dbReference type="GO" id="GO:0009436">
    <property type="term" value="P:glyoxylate catabolic process"/>
    <property type="evidence" value="ECO:0007669"/>
    <property type="project" value="InterPro"/>
</dbReference>
<accession>A0A0E4CR12</accession>
<evidence type="ECO:0000256" key="5">
    <source>
        <dbReference type="ARBA" id="ARBA00022605"/>
    </source>
</evidence>
<name>A0A0E4CR12_MYCLN</name>
<dbReference type="GO" id="GO:0009028">
    <property type="term" value="F:tartronate-semialdehyde synthase activity"/>
    <property type="evidence" value="ECO:0007669"/>
    <property type="project" value="InterPro"/>
</dbReference>
<dbReference type="FunFam" id="3.40.50.1220:FF:000008">
    <property type="entry name" value="Acetolactate synthase"/>
    <property type="match status" value="1"/>
</dbReference>
<dbReference type="NCBIfam" id="TIGR01504">
    <property type="entry name" value="glyox_carbo_lig"/>
    <property type="match status" value="1"/>
</dbReference>
<dbReference type="EMBL" id="CTEE01000001">
    <property type="protein sequence ID" value="CQD23038.1"/>
    <property type="molecule type" value="Genomic_DNA"/>
</dbReference>
<evidence type="ECO:0000259" key="13">
    <source>
        <dbReference type="Pfam" id="PF02775"/>
    </source>
</evidence>
<dbReference type="Proteomes" id="UP000199251">
    <property type="component" value="Unassembled WGS sequence"/>
</dbReference>
<comment type="pathway">
    <text evidence="2">Amino-acid biosynthesis; L-valine biosynthesis; L-valine from pyruvate: step 1/4.</text>
</comment>
<dbReference type="Pfam" id="PF00205">
    <property type="entry name" value="TPP_enzyme_M"/>
    <property type="match status" value="1"/>
</dbReference>
<dbReference type="GO" id="GO:0009099">
    <property type="term" value="P:L-valine biosynthetic process"/>
    <property type="evidence" value="ECO:0007669"/>
    <property type="project" value="UniProtKB-UniPathway"/>
</dbReference>
<proteinExistence type="inferred from homology"/>
<evidence type="ECO:0000256" key="8">
    <source>
        <dbReference type="ARBA" id="ARBA00023052"/>
    </source>
</evidence>
<evidence type="ECO:0000256" key="1">
    <source>
        <dbReference type="ARBA" id="ARBA00004974"/>
    </source>
</evidence>
<feature type="domain" description="Thiamine pyrophosphate enzyme TPP-binding" evidence="13">
    <location>
        <begin position="393"/>
        <end position="559"/>
    </location>
</feature>
<evidence type="ECO:0000256" key="6">
    <source>
        <dbReference type="ARBA" id="ARBA00022630"/>
    </source>
</evidence>
<dbReference type="PANTHER" id="PTHR18968:SF14">
    <property type="entry name" value="GLYOXYLATE CARBOLIGASE"/>
    <property type="match status" value="1"/>
</dbReference>
<evidence type="ECO:0000256" key="11">
    <source>
        <dbReference type="RuleBase" id="RU362132"/>
    </source>
</evidence>
<dbReference type="InterPro" id="IPR029035">
    <property type="entry name" value="DHS-like_NAD/FAD-binding_dom"/>
</dbReference>
<dbReference type="GO" id="GO:0003984">
    <property type="term" value="F:acetolactate synthase activity"/>
    <property type="evidence" value="ECO:0007669"/>
    <property type="project" value="UniProtKB-EC"/>
</dbReference>
<evidence type="ECO:0000259" key="12">
    <source>
        <dbReference type="Pfam" id="PF00205"/>
    </source>
</evidence>
<organism evidence="15 16">
    <name type="scientific">Mycobacterium lentiflavum</name>
    <dbReference type="NCBI Taxonomy" id="141349"/>
    <lineage>
        <taxon>Bacteria</taxon>
        <taxon>Bacillati</taxon>
        <taxon>Actinomycetota</taxon>
        <taxon>Actinomycetes</taxon>
        <taxon>Mycobacteriales</taxon>
        <taxon>Mycobacteriaceae</taxon>
        <taxon>Mycobacterium</taxon>
        <taxon>Mycobacterium simiae complex</taxon>
    </lineage>
</organism>
<dbReference type="InterPro" id="IPR012001">
    <property type="entry name" value="Thiamin_PyroP_enz_TPP-bd_dom"/>
</dbReference>
<evidence type="ECO:0000259" key="14">
    <source>
        <dbReference type="Pfam" id="PF02776"/>
    </source>
</evidence>
<dbReference type="AlphaFoldDB" id="A0A0E4CR12"/>
<dbReference type="STRING" id="141349.BN1232_05842"/>
<dbReference type="EC" id="2.2.1.6" evidence="4"/>
<evidence type="ECO:0000256" key="3">
    <source>
        <dbReference type="ARBA" id="ARBA00007812"/>
    </source>
</evidence>
<dbReference type="Pfam" id="PF02775">
    <property type="entry name" value="TPP_enzyme_C"/>
    <property type="match status" value="1"/>
</dbReference>
<dbReference type="CDD" id="cd07035">
    <property type="entry name" value="TPP_PYR_POX_like"/>
    <property type="match status" value="1"/>
</dbReference>
<dbReference type="RefSeq" id="WP_090608181.1">
    <property type="nucleotide sequence ID" value="NZ_CTEE01000001.1"/>
</dbReference>
<gene>
    <name evidence="15" type="primary">gcl</name>
    <name evidence="15" type="ORF">BN1232_05842</name>
</gene>
<feature type="domain" description="Thiamine pyrophosphate enzyme N-terminal TPP-binding" evidence="14">
    <location>
        <begin position="4"/>
        <end position="121"/>
    </location>
</feature>
<dbReference type="Gene3D" id="3.40.50.970">
    <property type="match status" value="2"/>
</dbReference>
<dbReference type="InterPro" id="IPR012000">
    <property type="entry name" value="Thiamin_PyroP_enz_cen_dom"/>
</dbReference>
<evidence type="ECO:0000256" key="9">
    <source>
        <dbReference type="ARBA" id="ARBA00023304"/>
    </source>
</evidence>
<dbReference type="InterPro" id="IPR045229">
    <property type="entry name" value="TPP_enz"/>
</dbReference>
<dbReference type="GO" id="GO:0030976">
    <property type="term" value="F:thiamine pyrophosphate binding"/>
    <property type="evidence" value="ECO:0007669"/>
    <property type="project" value="InterPro"/>
</dbReference>
<protein>
    <recommendedName>
        <fullName evidence="4">acetolactate synthase</fullName>
        <ecNumber evidence="4">2.2.1.6</ecNumber>
    </recommendedName>
</protein>
<sequence length="595" mass="64175">MPRMRTVDAAIRILEIEGATQLFGLPGAAINPFYSAMRAHGGIKHILARHVEAASHMAEGYTRAAAGNIGVCVGTSGPAGTDMVTGLYSAAADSIPILAITGQAPVDKLHKEDFQAVDIAAIAAPVTKMATTVREPGQVPGAFAQAFHLMRSGRPGPVLIDLPLDVQLGEIDFDPDTYRPLPVYKPSATADQCARAINMLTSAERPLIVAGGGIVNADASDALVEFAETVNVPVVPTLMGWGTIPDDHPLTAGMAGLQTAHRYGNATMLAADFVLGIGNRWANRHTGGLDTYRRGRRFVHVDIEPTQIGRVFAPDFGIVSDAKAALEQLLVVAKQRRAAGRLPDWTAWVAECQERKRTMRRKTHFDDVPIKPQRVYEEMNRVFGRDVRYVTSIGLSQIAGGQFLQVFKPRNWINCGQAGPLGWTLPAALGAVTADRDATVVGLSGDYDFQFLIEELAVGAQFNLPYIHVLVNNSYLGLIRQAQRSFDMNYCVSLGFDNINSQEAASTASPKDYGVDHRQVAEGMGCKAIQVVEPDAIAAALHAAQRLTREHKVPVVVEIFLEKITNIAMGTEIDNIVEFEHSDVPDPVGHAALID</sequence>
<dbReference type="InterPro" id="IPR029061">
    <property type="entry name" value="THDP-binding"/>
</dbReference>
<dbReference type="Gene3D" id="3.40.50.1220">
    <property type="entry name" value="TPP-binding domain"/>
    <property type="match status" value="1"/>
</dbReference>
<dbReference type="InterPro" id="IPR011766">
    <property type="entry name" value="TPP_enzyme_TPP-bd"/>
</dbReference>
<evidence type="ECO:0000313" key="15">
    <source>
        <dbReference type="EMBL" id="CQD23038.1"/>
    </source>
</evidence>
<dbReference type="Pfam" id="PF02776">
    <property type="entry name" value="TPP_enzyme_N"/>
    <property type="match status" value="1"/>
</dbReference>
<comment type="catalytic activity">
    <reaction evidence="10">
        <text>2 pyruvate + H(+) = (2S)-2-acetolactate + CO2</text>
        <dbReference type="Rhea" id="RHEA:25249"/>
        <dbReference type="ChEBI" id="CHEBI:15361"/>
        <dbReference type="ChEBI" id="CHEBI:15378"/>
        <dbReference type="ChEBI" id="CHEBI:16526"/>
        <dbReference type="ChEBI" id="CHEBI:58476"/>
        <dbReference type="EC" id="2.2.1.6"/>
    </reaction>
</comment>
<comment type="similarity">
    <text evidence="3 11">Belongs to the TPP enzyme family.</text>
</comment>
<dbReference type="SUPFAM" id="SSF52467">
    <property type="entry name" value="DHS-like NAD/FAD-binding domain"/>
    <property type="match status" value="1"/>
</dbReference>
<reference evidence="15 16" key="1">
    <citation type="submission" date="2015-03" db="EMBL/GenBank/DDBJ databases">
        <authorList>
            <person name="Urmite Genomes"/>
        </authorList>
    </citation>
    <scope>NUCLEOTIDE SEQUENCE [LARGE SCALE GENOMIC DNA]</scope>
    <source>
        <strain evidence="15 16">CSUR P1491</strain>
    </source>
</reference>
<evidence type="ECO:0000256" key="4">
    <source>
        <dbReference type="ARBA" id="ARBA00013145"/>
    </source>
</evidence>
<dbReference type="InterPro" id="IPR006397">
    <property type="entry name" value="Glyox_carbo_lig"/>
</dbReference>
<dbReference type="GO" id="GO:0050660">
    <property type="term" value="F:flavin adenine dinucleotide binding"/>
    <property type="evidence" value="ECO:0007669"/>
    <property type="project" value="TreeGrafter"/>
</dbReference>
<dbReference type="OrthoDB" id="4494979at2"/>
<keyword evidence="6" id="KW-0285">Flavoprotein</keyword>
<keyword evidence="8 11" id="KW-0786">Thiamine pyrophosphate</keyword>
<dbReference type="UniPathway" id="UPA00049">
    <property type="reaction ID" value="UER00059"/>
</dbReference>
<evidence type="ECO:0000256" key="10">
    <source>
        <dbReference type="ARBA" id="ARBA00048670"/>
    </source>
</evidence>
<keyword evidence="7" id="KW-0274">FAD</keyword>
<keyword evidence="15" id="KW-0436">Ligase</keyword>
<keyword evidence="5" id="KW-0028">Amino-acid biosynthesis</keyword>
<feature type="domain" description="Thiamine pyrophosphate enzyme central" evidence="12">
    <location>
        <begin position="194"/>
        <end position="329"/>
    </location>
</feature>
<evidence type="ECO:0000313" key="16">
    <source>
        <dbReference type="Proteomes" id="UP000199251"/>
    </source>
</evidence>